<evidence type="ECO:0000256" key="2">
    <source>
        <dbReference type="SAM" id="MobiDB-lite"/>
    </source>
</evidence>
<reference evidence="4 5" key="1">
    <citation type="journal article" date="2019" name="Int. J. Syst. Evol. Microbiol.">
        <title>The Global Catalogue of Microorganisms (GCM) 10K type strain sequencing project: providing services to taxonomists for standard genome sequencing and annotation.</title>
        <authorList>
            <consortium name="The Broad Institute Genomics Platform"/>
            <consortium name="The Broad Institute Genome Sequencing Center for Infectious Disease"/>
            <person name="Wu L."/>
            <person name="Ma J."/>
        </authorList>
    </citation>
    <scope>NUCLEOTIDE SEQUENCE [LARGE SCALE GENOMIC DNA]</scope>
    <source>
        <strain evidence="4 5">JCM 13004</strain>
    </source>
</reference>
<evidence type="ECO:0000313" key="5">
    <source>
        <dbReference type="Proteomes" id="UP001500037"/>
    </source>
</evidence>
<protein>
    <submittedName>
        <fullName evidence="4">XRE family transcriptional regulator</fullName>
    </submittedName>
</protein>
<feature type="compositionally biased region" description="Basic and acidic residues" evidence="2">
    <location>
        <begin position="1"/>
        <end position="13"/>
    </location>
</feature>
<dbReference type="Gene3D" id="3.40.50.300">
    <property type="entry name" value="P-loop containing nucleotide triphosphate hydrolases"/>
    <property type="match status" value="1"/>
</dbReference>
<dbReference type="InterPro" id="IPR002182">
    <property type="entry name" value="NB-ARC"/>
</dbReference>
<gene>
    <name evidence="4" type="ORF">GCM10009665_20930</name>
</gene>
<accession>A0ABN1W0Z3</accession>
<feature type="domain" description="NB-ARC" evidence="3">
    <location>
        <begin position="165"/>
        <end position="312"/>
    </location>
</feature>
<dbReference type="InterPro" id="IPR042197">
    <property type="entry name" value="Apaf_helical"/>
</dbReference>
<organism evidence="4 5">
    <name type="scientific">Kitasatospora nipponensis</name>
    <dbReference type="NCBI Taxonomy" id="258049"/>
    <lineage>
        <taxon>Bacteria</taxon>
        <taxon>Bacillati</taxon>
        <taxon>Actinomycetota</taxon>
        <taxon>Actinomycetes</taxon>
        <taxon>Kitasatosporales</taxon>
        <taxon>Streptomycetaceae</taxon>
        <taxon>Kitasatospora</taxon>
    </lineage>
</organism>
<dbReference type="RefSeq" id="WP_344441033.1">
    <property type="nucleotide sequence ID" value="NZ_BAAALF010000026.1"/>
</dbReference>
<keyword evidence="1" id="KW-0175">Coiled coil</keyword>
<dbReference type="SUPFAM" id="SSF48452">
    <property type="entry name" value="TPR-like"/>
    <property type="match status" value="1"/>
</dbReference>
<feature type="region of interest" description="Disordered" evidence="2">
    <location>
        <begin position="1"/>
        <end position="20"/>
    </location>
</feature>
<dbReference type="PRINTS" id="PR00364">
    <property type="entry name" value="DISEASERSIST"/>
</dbReference>
<evidence type="ECO:0000259" key="3">
    <source>
        <dbReference type="Pfam" id="PF00931"/>
    </source>
</evidence>
<feature type="compositionally biased region" description="Basic and acidic residues" evidence="2">
    <location>
        <begin position="101"/>
        <end position="113"/>
    </location>
</feature>
<evidence type="ECO:0000256" key="1">
    <source>
        <dbReference type="SAM" id="Coils"/>
    </source>
</evidence>
<sequence length="787" mass="85471">MARGADARGDRGPDAAPSPEGACDAAQFIALLRSLKIWAGNPSFQELARRSGLARSTLADALSLNRRGLPRLEVVTALLTACGVTGRESASWQRTWRALQDAEDRRPVRHPAEPADGSSGAGSATAPAQLPRFLLDFTGREEELTALRRLFAEAGALTAGGMVVISAMTGAGGVGKTSLALHLAHEVRERYLDGQLFVNLRGTSRTPLRTGEALTQFLISLGVPHEAVPEGDDSKSALFRSMLAPRRMLIVLDDARDAAQVRGLIPGAGPHAVLITSRSRLPTLESTHRVALDVMEQDEARELLGRLVGEERLRDEPEATRDILRSCAGLPLAIRIIAGRLIAAPTMGLRTLSGLLADQNRRLDELEIEDQAVRASFGAGHDLLNAEQAQVFRLLGLWTGPAVGPLAAAALCGRPMRWTQSVLGQLSALHLLGTTQPECYALHDLLRLFAAERAEQDEPSDARAAALHRLLAWYHSAAAAATRALNPEAQLPPVDSFGAAELVPVFDTAEAALLWYEGERANLVAAVRQAAEAELHSLSWRLAKTLWAFFNLRKYWDDWEETARLGLAAARAGADLEGEAVMLNSLGVLAHDLHRFDDMEASCRAALEIQRRRGDRRAIATALGNLSVAYRKLGRLEDAYENQLQTLAFFVELGDTYNEGATRLNLVRILRDLHRPAEALEQCLRSLAVFRDLGNTYAQGAALNTAAATCLQLGEHQQAIDYVTEALSIRSATNDQHGQARSLDTLGQILRELGREEEARAHWTRSLGLFTELNDPYAATLRARLGS</sequence>
<dbReference type="Proteomes" id="UP001500037">
    <property type="component" value="Unassembled WGS sequence"/>
</dbReference>
<dbReference type="InterPro" id="IPR027417">
    <property type="entry name" value="P-loop_NTPase"/>
</dbReference>
<dbReference type="Pfam" id="PF00931">
    <property type="entry name" value="NB-ARC"/>
    <property type="match status" value="1"/>
</dbReference>
<name>A0ABN1W0Z3_9ACTN</name>
<feature type="region of interest" description="Disordered" evidence="2">
    <location>
        <begin position="101"/>
        <end position="126"/>
    </location>
</feature>
<feature type="coiled-coil region" evidence="1">
    <location>
        <begin position="349"/>
        <end position="376"/>
    </location>
</feature>
<dbReference type="PANTHER" id="PTHR47691:SF3">
    <property type="entry name" value="HTH-TYPE TRANSCRIPTIONAL REGULATOR RV0890C-RELATED"/>
    <property type="match status" value="1"/>
</dbReference>
<dbReference type="PANTHER" id="PTHR47691">
    <property type="entry name" value="REGULATOR-RELATED"/>
    <property type="match status" value="1"/>
</dbReference>
<dbReference type="SMART" id="SM00028">
    <property type="entry name" value="TPR"/>
    <property type="match status" value="5"/>
</dbReference>
<dbReference type="Gene3D" id="1.10.8.430">
    <property type="entry name" value="Helical domain of apoptotic protease-activating factors"/>
    <property type="match status" value="1"/>
</dbReference>
<dbReference type="SUPFAM" id="SSF52540">
    <property type="entry name" value="P-loop containing nucleoside triphosphate hydrolases"/>
    <property type="match status" value="1"/>
</dbReference>
<dbReference type="Gene3D" id="1.25.40.10">
    <property type="entry name" value="Tetratricopeptide repeat domain"/>
    <property type="match status" value="1"/>
</dbReference>
<dbReference type="Pfam" id="PF13424">
    <property type="entry name" value="TPR_12"/>
    <property type="match status" value="2"/>
</dbReference>
<proteinExistence type="predicted"/>
<dbReference type="InterPro" id="IPR011990">
    <property type="entry name" value="TPR-like_helical_dom_sf"/>
</dbReference>
<comment type="caution">
    <text evidence="4">The sequence shown here is derived from an EMBL/GenBank/DDBJ whole genome shotgun (WGS) entry which is preliminary data.</text>
</comment>
<dbReference type="EMBL" id="BAAALF010000026">
    <property type="protein sequence ID" value="GAA1230344.1"/>
    <property type="molecule type" value="Genomic_DNA"/>
</dbReference>
<feature type="compositionally biased region" description="Low complexity" evidence="2">
    <location>
        <begin position="114"/>
        <end position="126"/>
    </location>
</feature>
<keyword evidence="5" id="KW-1185">Reference proteome</keyword>
<evidence type="ECO:0000313" key="4">
    <source>
        <dbReference type="EMBL" id="GAA1230344.1"/>
    </source>
</evidence>
<dbReference type="InterPro" id="IPR019734">
    <property type="entry name" value="TPR_rpt"/>
</dbReference>